<name>A0A6C0EWI2_9ZZZZ</name>
<feature type="compositionally biased region" description="Low complexity" evidence="1">
    <location>
        <begin position="16"/>
        <end position="31"/>
    </location>
</feature>
<accession>A0A6C0EWI2</accession>
<organism evidence="2">
    <name type="scientific">viral metagenome</name>
    <dbReference type="NCBI Taxonomy" id="1070528"/>
    <lineage>
        <taxon>unclassified sequences</taxon>
        <taxon>metagenomes</taxon>
        <taxon>organismal metagenomes</taxon>
    </lineage>
</organism>
<feature type="compositionally biased region" description="Basic and acidic residues" evidence="1">
    <location>
        <begin position="197"/>
        <end position="216"/>
    </location>
</feature>
<sequence length="273" mass="30559">MTSSRSKESIQLLQPSMRSSIRSSARPSSRSMGKIGGMSLYIKNIITKKISVPIKYIGTNIAYVIEKILNDNFEGKCSIEGYVKRGSTKIITFSSGTVVGNTAIFTVVFEYMVCNPPQGMRISCAVKNVTNAGILAHTDDSEYSPLNIFIARDHHYNIPYFSELKEGDIIMIRVVGQRFELNDPYVSVIGELELEHDREPRESVRREIEKSQKKGDPLSVILEEPSNLLGEFSISKKSEEAEEVEGAENPIVSSEEEEEEEANVEKKEPAEEQ</sequence>
<evidence type="ECO:0000313" key="2">
    <source>
        <dbReference type="EMBL" id="QHT33467.1"/>
    </source>
</evidence>
<dbReference type="EMBL" id="MN738968">
    <property type="protein sequence ID" value="QHT33467.1"/>
    <property type="molecule type" value="Genomic_DNA"/>
</dbReference>
<feature type="region of interest" description="Disordered" evidence="1">
    <location>
        <begin position="1"/>
        <end position="32"/>
    </location>
</feature>
<protein>
    <recommendedName>
        <fullName evidence="3">S1 motif domain-containing protein</fullName>
    </recommendedName>
</protein>
<reference evidence="2" key="1">
    <citation type="journal article" date="2020" name="Nature">
        <title>Giant virus diversity and host interactions through global metagenomics.</title>
        <authorList>
            <person name="Schulz F."/>
            <person name="Roux S."/>
            <person name="Paez-Espino D."/>
            <person name="Jungbluth S."/>
            <person name="Walsh D.A."/>
            <person name="Denef V.J."/>
            <person name="McMahon K.D."/>
            <person name="Konstantinidis K.T."/>
            <person name="Eloe-Fadrosh E.A."/>
            <person name="Kyrpides N.C."/>
            <person name="Woyke T."/>
        </authorList>
    </citation>
    <scope>NUCLEOTIDE SEQUENCE</scope>
    <source>
        <strain evidence="2">GVMAG-M-3300009161-36</strain>
    </source>
</reference>
<proteinExistence type="predicted"/>
<evidence type="ECO:0000256" key="1">
    <source>
        <dbReference type="SAM" id="MobiDB-lite"/>
    </source>
</evidence>
<feature type="compositionally biased region" description="Basic and acidic residues" evidence="1">
    <location>
        <begin position="263"/>
        <end position="273"/>
    </location>
</feature>
<dbReference type="AlphaFoldDB" id="A0A6C0EWI2"/>
<feature type="region of interest" description="Disordered" evidence="1">
    <location>
        <begin position="197"/>
        <end position="273"/>
    </location>
</feature>
<evidence type="ECO:0008006" key="3">
    <source>
        <dbReference type="Google" id="ProtNLM"/>
    </source>
</evidence>